<dbReference type="PANTHER" id="PTHR12372:SF7">
    <property type="entry name" value="PROTEIN PECANEX"/>
    <property type="match status" value="1"/>
</dbReference>
<evidence type="ECO:0000256" key="2">
    <source>
        <dbReference type="ARBA" id="ARBA00010170"/>
    </source>
</evidence>
<evidence type="ECO:0000256" key="1">
    <source>
        <dbReference type="ARBA" id="ARBA00004141"/>
    </source>
</evidence>
<evidence type="ECO:0000256" key="5">
    <source>
        <dbReference type="ARBA" id="ARBA00023136"/>
    </source>
</evidence>
<evidence type="ECO:0000313" key="9">
    <source>
        <dbReference type="Proteomes" id="UP000676336"/>
    </source>
</evidence>
<comment type="similarity">
    <text evidence="2 6">Belongs to the pecanex family.</text>
</comment>
<comment type="caution">
    <text evidence="8">The sequence shown here is derived from an EMBL/GenBank/DDBJ whole genome shotgun (WGS) entry which is preliminary data.</text>
</comment>
<reference evidence="8" key="1">
    <citation type="submission" date="2021-02" db="EMBL/GenBank/DDBJ databases">
        <authorList>
            <person name="Nowell W R."/>
        </authorList>
    </citation>
    <scope>NUCLEOTIDE SEQUENCE</scope>
</reference>
<evidence type="ECO:0000256" key="4">
    <source>
        <dbReference type="ARBA" id="ARBA00022989"/>
    </source>
</evidence>
<name>A0A8S2QA96_9BILA</name>
<sequence>AVIFYAIRSDQLVGWLENEQIRQAMMQFSDPDQVDVDPSFTTLFDDDFKVGAGGVTKKTFTFVYGSWMNLCNNKRQIPLSSSHEDDLITFCFILSLLARRTLFSSLPSHHTVLLEIYHENFVHGFYSLFKGDFRLAHKDEWAFADMSLLKNVIAQGVRMSLKLNQDSFLEMSEYLDNEKLYEDIAQNDTNLVITHEASPEWRNAILSNKPSLLALRRALVESIDEYRIVMLDRRHLSFRIVKVSKECVRGFWASQQHELIFLRNRNPERGSIQNAKQVLRNMINSSSDQPIDSLVTTTITTTTTTTTTTTNDEPIRRRSSLSTELNISDRNNRKMHNAMNTSTSTTIYSNKDLSTSSNNQINKSMITYSTNGSSNEKVIIIDTTAIYDSINLGRRIDVIWPNEQMRLNGGRNVWSGWMPSVGMTGLVVHRWIPRHRDTRQRSHIDKCILLVHIDKHDKFVPIAEHGVRFIGESTYL</sequence>
<accession>A0A8S2QA96</accession>
<keyword evidence="5" id="KW-0472">Membrane</keyword>
<dbReference type="GO" id="GO:0016020">
    <property type="term" value="C:membrane"/>
    <property type="evidence" value="ECO:0007669"/>
    <property type="project" value="UniProtKB-SubCell"/>
</dbReference>
<dbReference type="InterPro" id="IPR039797">
    <property type="entry name" value="Pecanex"/>
</dbReference>
<dbReference type="AlphaFoldDB" id="A0A8S2QA96"/>
<dbReference type="EMBL" id="CAJOBI010007749">
    <property type="protein sequence ID" value="CAF4093905.1"/>
    <property type="molecule type" value="Genomic_DNA"/>
</dbReference>
<evidence type="ECO:0000259" key="7">
    <source>
        <dbReference type="Pfam" id="PF05041"/>
    </source>
</evidence>
<comment type="subcellular location">
    <subcellularLocation>
        <location evidence="1 6">Membrane</location>
        <topology evidence="1 6">Multi-pass membrane protein</topology>
    </subcellularLocation>
</comment>
<proteinExistence type="inferred from homology"/>
<dbReference type="Pfam" id="PF05041">
    <property type="entry name" value="Pecanex_C"/>
    <property type="match status" value="1"/>
</dbReference>
<feature type="non-terminal residue" evidence="8">
    <location>
        <position position="1"/>
    </location>
</feature>
<dbReference type="Proteomes" id="UP000676336">
    <property type="component" value="Unassembled WGS sequence"/>
</dbReference>
<gene>
    <name evidence="8" type="ORF">SMN809_LOCUS16989</name>
</gene>
<feature type="domain" description="Pecanex C-terminal" evidence="7">
    <location>
        <begin position="82"/>
        <end position="293"/>
    </location>
</feature>
<organism evidence="8 9">
    <name type="scientific">Rotaria magnacalcarata</name>
    <dbReference type="NCBI Taxonomy" id="392030"/>
    <lineage>
        <taxon>Eukaryota</taxon>
        <taxon>Metazoa</taxon>
        <taxon>Spiralia</taxon>
        <taxon>Gnathifera</taxon>
        <taxon>Rotifera</taxon>
        <taxon>Eurotatoria</taxon>
        <taxon>Bdelloidea</taxon>
        <taxon>Philodinida</taxon>
        <taxon>Philodinidae</taxon>
        <taxon>Rotaria</taxon>
    </lineage>
</organism>
<keyword evidence="4" id="KW-1133">Transmembrane helix</keyword>
<dbReference type="InterPro" id="IPR007735">
    <property type="entry name" value="Pecanex_C"/>
</dbReference>
<evidence type="ECO:0000313" key="8">
    <source>
        <dbReference type="EMBL" id="CAF4093905.1"/>
    </source>
</evidence>
<evidence type="ECO:0000256" key="6">
    <source>
        <dbReference type="RuleBase" id="RU367089"/>
    </source>
</evidence>
<keyword evidence="3" id="KW-0812">Transmembrane</keyword>
<protein>
    <recommendedName>
        <fullName evidence="6">Pecanex-like protein</fullName>
    </recommendedName>
</protein>
<evidence type="ECO:0000256" key="3">
    <source>
        <dbReference type="ARBA" id="ARBA00022692"/>
    </source>
</evidence>
<dbReference type="PANTHER" id="PTHR12372">
    <property type="entry name" value="PECANEX"/>
    <property type="match status" value="1"/>
</dbReference>